<dbReference type="Proteomes" id="UP000244700">
    <property type="component" value="Unassembled WGS sequence"/>
</dbReference>
<dbReference type="EMBL" id="QBQT01000087">
    <property type="protein sequence ID" value="PUD81391.1"/>
    <property type="molecule type" value="Genomic_DNA"/>
</dbReference>
<comment type="caution">
    <text evidence="1">The sequence shown here is derived from an EMBL/GenBank/DDBJ whole genome shotgun (WGS) entry which is preliminary data.</text>
</comment>
<dbReference type="AlphaFoldDB" id="A0A2T6VU50"/>
<gene>
    <name evidence="1" type="ORF">C2R72_01460</name>
</gene>
<proteinExistence type="predicted"/>
<evidence type="ECO:0000313" key="1">
    <source>
        <dbReference type="EMBL" id="PUD81391.1"/>
    </source>
</evidence>
<evidence type="ECO:0008006" key="3">
    <source>
        <dbReference type="Google" id="ProtNLM"/>
    </source>
</evidence>
<reference evidence="1 2" key="1">
    <citation type="submission" date="2018-01" db="EMBL/GenBank/DDBJ databases">
        <title>Helicobacter pylori genome-wide association study shows promise for predicting gastric cancer risk.</title>
        <authorList>
            <person name="Berthenet E."/>
            <person name="Yahara K."/>
            <person name="Thorell K."/>
            <person name="Pascoe B."/>
            <person name="Meric G."/>
            <person name="Mikhail J.M."/>
            <person name="Engstrand L."/>
            <person name="Enroth H."/>
            <person name="Burette A."/>
            <person name="Megraud F."/>
            <person name="Atherton J."/>
            <person name="Smith S."/>
            <person name="Wilkinson T.S."/>
            <person name="Hitchings M.D."/>
            <person name="Falush D."/>
            <person name="Sheppard S.K."/>
        </authorList>
    </citation>
    <scope>NUCLEOTIDE SEQUENCE [LARGE SCALE GENOMIC DNA]</scope>
    <source>
        <strain evidence="1 2">GIL237</strain>
    </source>
</reference>
<evidence type="ECO:0000313" key="2">
    <source>
        <dbReference type="Proteomes" id="UP000244700"/>
    </source>
</evidence>
<accession>A0A2T6VU50</accession>
<sequence length="208" mass="23680">MKFQIVSLLAALLLASCLPPKGHHSGLVNLYIAHQGQSVRTYWRKVDREVIAKHNEALKKNPKAKLKDPRGPLFMLGSNRFMLLWKNRYALAKVQSFKLEPGFYYLDSFSVETQKGILQSAPGYSYTKNGYDFKNNRPFFLAFEVKPDGKTIFPSVELSLIKTPRGFLGVFLFDNNQKGANAKWIEGSLNLKLKNETKPNNAWSLHSE</sequence>
<organism evidence="1 2">
    <name type="scientific">Helicobacter pylori</name>
    <name type="common">Campylobacter pylori</name>
    <dbReference type="NCBI Taxonomy" id="210"/>
    <lineage>
        <taxon>Bacteria</taxon>
        <taxon>Pseudomonadati</taxon>
        <taxon>Campylobacterota</taxon>
        <taxon>Epsilonproteobacteria</taxon>
        <taxon>Campylobacterales</taxon>
        <taxon>Helicobacteraceae</taxon>
        <taxon>Helicobacter</taxon>
    </lineage>
</organism>
<protein>
    <recommendedName>
        <fullName evidence="3">Lipoprotein</fullName>
    </recommendedName>
</protein>
<name>A0A2T6VU50_HELPX</name>
<dbReference type="PROSITE" id="PS51257">
    <property type="entry name" value="PROKAR_LIPOPROTEIN"/>
    <property type="match status" value="1"/>
</dbReference>